<reference evidence="1" key="2">
    <citation type="journal article" date="2022" name="New Phytol.">
        <title>Evolutionary transition to the ectomycorrhizal habit in the genomes of a hyperdiverse lineage of mushroom-forming fungi.</title>
        <authorList>
            <person name="Looney B."/>
            <person name="Miyauchi S."/>
            <person name="Morin E."/>
            <person name="Drula E."/>
            <person name="Courty P.E."/>
            <person name="Kohler A."/>
            <person name="Kuo A."/>
            <person name="LaButti K."/>
            <person name="Pangilinan J."/>
            <person name="Lipzen A."/>
            <person name="Riley R."/>
            <person name="Andreopoulos W."/>
            <person name="He G."/>
            <person name="Johnson J."/>
            <person name="Nolan M."/>
            <person name="Tritt A."/>
            <person name="Barry K.W."/>
            <person name="Grigoriev I.V."/>
            <person name="Nagy L.G."/>
            <person name="Hibbett D."/>
            <person name="Henrissat B."/>
            <person name="Matheny P.B."/>
            <person name="Labbe J."/>
            <person name="Martin F.M."/>
        </authorList>
    </citation>
    <scope>NUCLEOTIDE SEQUENCE</scope>
    <source>
        <strain evidence="1">HHB10654</strain>
    </source>
</reference>
<accession>A0ACB8TJM9</accession>
<protein>
    <submittedName>
        <fullName evidence="1">Uncharacterized protein</fullName>
    </submittedName>
</protein>
<gene>
    <name evidence="1" type="ORF">BV25DRAFT_1923837</name>
</gene>
<dbReference type="Proteomes" id="UP000814140">
    <property type="component" value="Unassembled WGS sequence"/>
</dbReference>
<organism evidence="1 2">
    <name type="scientific">Artomyces pyxidatus</name>
    <dbReference type="NCBI Taxonomy" id="48021"/>
    <lineage>
        <taxon>Eukaryota</taxon>
        <taxon>Fungi</taxon>
        <taxon>Dikarya</taxon>
        <taxon>Basidiomycota</taxon>
        <taxon>Agaricomycotina</taxon>
        <taxon>Agaricomycetes</taxon>
        <taxon>Russulales</taxon>
        <taxon>Auriscalpiaceae</taxon>
        <taxon>Artomyces</taxon>
    </lineage>
</organism>
<proteinExistence type="predicted"/>
<comment type="caution">
    <text evidence="1">The sequence shown here is derived from an EMBL/GenBank/DDBJ whole genome shotgun (WGS) entry which is preliminary data.</text>
</comment>
<evidence type="ECO:0000313" key="1">
    <source>
        <dbReference type="EMBL" id="KAI0068634.1"/>
    </source>
</evidence>
<name>A0ACB8TJM9_9AGAM</name>
<reference evidence="1" key="1">
    <citation type="submission" date="2021-03" db="EMBL/GenBank/DDBJ databases">
        <authorList>
            <consortium name="DOE Joint Genome Institute"/>
            <person name="Ahrendt S."/>
            <person name="Looney B.P."/>
            <person name="Miyauchi S."/>
            <person name="Morin E."/>
            <person name="Drula E."/>
            <person name="Courty P.E."/>
            <person name="Chicoki N."/>
            <person name="Fauchery L."/>
            <person name="Kohler A."/>
            <person name="Kuo A."/>
            <person name="Labutti K."/>
            <person name="Pangilinan J."/>
            <person name="Lipzen A."/>
            <person name="Riley R."/>
            <person name="Andreopoulos W."/>
            <person name="He G."/>
            <person name="Johnson J."/>
            <person name="Barry K.W."/>
            <person name="Grigoriev I.V."/>
            <person name="Nagy L."/>
            <person name="Hibbett D."/>
            <person name="Henrissat B."/>
            <person name="Matheny P.B."/>
            <person name="Labbe J."/>
            <person name="Martin F."/>
        </authorList>
    </citation>
    <scope>NUCLEOTIDE SEQUENCE</scope>
    <source>
        <strain evidence="1">HHB10654</strain>
    </source>
</reference>
<sequence length="251" mass="28173">MPHKRSKRSVRDQQRNERGTDLAPTGGTSAEGIPKSVSRVLDAAKVRQDFRQKKRKLADAEDDGQSSKRRRRDAEGAKEILIKPGESLKHFNRRVEDDMRPLVRSAMQTSSAVGRKARKDQTKAKDSKADYYATDSDRKQKTKAVADPPVPSSEEKHKGRPKEFSKLSTSTPRRLNDIAMAPPDLNKPPRGTTRMKAADGTSGRGSSVLSMAQKAMMDTEREKVIKRYREMKEKKRVSGRALDENPEESAD</sequence>
<evidence type="ECO:0000313" key="2">
    <source>
        <dbReference type="Proteomes" id="UP000814140"/>
    </source>
</evidence>
<keyword evidence="2" id="KW-1185">Reference proteome</keyword>
<dbReference type="EMBL" id="MU277187">
    <property type="protein sequence ID" value="KAI0068634.1"/>
    <property type="molecule type" value="Genomic_DNA"/>
</dbReference>